<dbReference type="Proteomes" id="UP000270697">
    <property type="component" value="Unassembled WGS sequence"/>
</dbReference>
<reference evidence="2 5" key="2">
    <citation type="submission" date="2018-10" db="EMBL/GenBank/DDBJ databases">
        <title>Sequencing the genomes of 1000 actinobacteria strains.</title>
        <authorList>
            <person name="Klenk H.-P."/>
        </authorList>
    </citation>
    <scope>NUCLEOTIDE SEQUENCE [LARGE SCALE GENOMIC DNA]</scope>
    <source>
        <strain evidence="2 5">DSM 45119</strain>
    </source>
</reference>
<dbReference type="EMBL" id="RBXX01000002">
    <property type="protein sequence ID" value="RKT87053.1"/>
    <property type="molecule type" value="Genomic_DNA"/>
</dbReference>
<evidence type="ECO:0000313" key="4">
    <source>
        <dbReference type="Proteomes" id="UP000199398"/>
    </source>
</evidence>
<protein>
    <recommendedName>
        <fullName evidence="6">Integral membrane protein</fullName>
    </recommendedName>
</protein>
<evidence type="ECO:0000313" key="2">
    <source>
        <dbReference type="EMBL" id="RKT87053.1"/>
    </source>
</evidence>
<evidence type="ECO:0008006" key="6">
    <source>
        <dbReference type="Google" id="ProtNLM"/>
    </source>
</evidence>
<proteinExistence type="predicted"/>
<reference evidence="3 4" key="1">
    <citation type="submission" date="2016-10" db="EMBL/GenBank/DDBJ databases">
        <authorList>
            <person name="de Groot N.N."/>
        </authorList>
    </citation>
    <scope>NUCLEOTIDE SEQUENCE [LARGE SCALE GENOMIC DNA]</scope>
    <source>
        <strain evidence="3 4">CPCC 201259</strain>
    </source>
</reference>
<feature type="transmembrane region" description="Helical" evidence="1">
    <location>
        <begin position="48"/>
        <end position="68"/>
    </location>
</feature>
<dbReference type="EMBL" id="FOUP01000002">
    <property type="protein sequence ID" value="SFN08710.1"/>
    <property type="molecule type" value="Genomic_DNA"/>
</dbReference>
<organism evidence="3 4">
    <name type="scientific">Saccharopolyspora antimicrobica</name>
    <dbReference type="NCBI Taxonomy" id="455193"/>
    <lineage>
        <taxon>Bacteria</taxon>
        <taxon>Bacillati</taxon>
        <taxon>Actinomycetota</taxon>
        <taxon>Actinomycetes</taxon>
        <taxon>Pseudonocardiales</taxon>
        <taxon>Pseudonocardiaceae</taxon>
        <taxon>Saccharopolyspora</taxon>
    </lineage>
</organism>
<dbReference type="Proteomes" id="UP000199398">
    <property type="component" value="Unassembled WGS sequence"/>
</dbReference>
<keyword evidence="1" id="KW-0472">Membrane</keyword>
<keyword evidence="1" id="KW-1133">Transmembrane helix</keyword>
<sequence>MEQAQTAASAGKSQVAGIVADGAFKLAFAAACAIGAAPLGELLGVPCWLMIASGAALLICGAMELGYLRSRTRRTYLRLMIAYDSCWVLATLVALLLAWLGSSAGGEVWIGYQTAAPVVFAVCLAAAARPDRATASSDRKVSP</sequence>
<gene>
    <name evidence="2" type="ORF">ATL45_5438</name>
    <name evidence="3" type="ORF">SAMN05421805_102547</name>
</gene>
<dbReference type="RefSeq" id="WP_093149815.1">
    <property type="nucleotide sequence ID" value="NZ_FOUP01000002.1"/>
</dbReference>
<keyword evidence="1" id="KW-0812">Transmembrane</keyword>
<accession>A0A1I4W624</accession>
<evidence type="ECO:0000313" key="5">
    <source>
        <dbReference type="Proteomes" id="UP000270697"/>
    </source>
</evidence>
<name>A0A1I4W624_9PSEU</name>
<keyword evidence="5" id="KW-1185">Reference proteome</keyword>
<feature type="transmembrane region" description="Helical" evidence="1">
    <location>
        <begin position="108"/>
        <end position="128"/>
    </location>
</feature>
<evidence type="ECO:0000256" key="1">
    <source>
        <dbReference type="SAM" id="Phobius"/>
    </source>
</evidence>
<feature type="transmembrane region" description="Helical" evidence="1">
    <location>
        <begin position="80"/>
        <end position="102"/>
    </location>
</feature>
<dbReference type="AlphaFoldDB" id="A0A1I4W624"/>
<evidence type="ECO:0000313" key="3">
    <source>
        <dbReference type="EMBL" id="SFN08710.1"/>
    </source>
</evidence>